<feature type="domain" description="Alpha/beta-hydrolase catalytic" evidence="1">
    <location>
        <begin position="319"/>
        <end position="604"/>
    </location>
</feature>
<reference evidence="2" key="1">
    <citation type="submission" date="2020-05" db="EMBL/GenBank/DDBJ databases">
        <authorList>
            <person name="Chiriac C."/>
            <person name="Salcher M."/>
            <person name="Ghai R."/>
            <person name="Kavagutti S V."/>
        </authorList>
    </citation>
    <scope>NUCLEOTIDE SEQUENCE</scope>
</reference>
<proteinExistence type="predicted"/>
<dbReference type="InterPro" id="IPR027787">
    <property type="entry name" value="Alpha/beta-hydrolase_catalytic"/>
</dbReference>
<evidence type="ECO:0000259" key="1">
    <source>
        <dbReference type="Pfam" id="PF10081"/>
    </source>
</evidence>
<name>A0A6J6MLW7_9ZZZZ</name>
<accession>A0A6J6MLW7</accession>
<dbReference type="Pfam" id="PF10081">
    <property type="entry name" value="Abhydrolase_9"/>
    <property type="match status" value="1"/>
</dbReference>
<sequence length="675" mass="71183">MDHAARAGLFGTAFAVGRSYQPNLLTRGSTDQAVITGTTAAMAYGVISAGSATISAIASRFSRSESPSPTSRLLVAGTVGAVAAGAAAALAWREHESAQRAAGRLLAYTAVTTAVASAASDLTPGAYGNRDRGASVAAAALVGLGSWASTQPWKSEPGSLSDDAFDGGAAHRGIKFWEDDVREVSPPKAIAIGAAVGLVTFGLAKTESALTSATSRAATYLLGGEAHDHRMLGRMTSAGITLGVGWFAVAKASTLLSKGGGSLDAALTTPPSTPEVTGSPASGLDWTKQTREGARWLSMALSPSSIEAVMGVTDAKQPIRVYASLDIAQSDQERANVLLAEIDRTKALERKTFALFSPTGSGYVNYVATETFEFLTHGDCASAAIQYSVLPSALSLTRVPTGSAQTSMVIAGIVQRLLAMPKAKRPKFFLFGESLGSQVSEEIFRGTGLFGLEGSGFDAALWIGTPAATIWRRQIWGDRTITEAPTVGPGAAYLPRSLTDWKALPKKERTKVRYLLLQNGDDPIPKFGSQVAWRKPDWLGPNATRPIGAPKGTAWMPVTTFMMTFLDMLNALTPTPGVFAEGGHDYRLVLPEAISETWQLPATTEQMDRVNLALRQRELAWELYRQWAEAEAKPADKQAEEKAKVIANAAKYTGTSVDAAGVQRLISEGMQPTPA</sequence>
<organism evidence="2">
    <name type="scientific">freshwater metagenome</name>
    <dbReference type="NCBI Taxonomy" id="449393"/>
    <lineage>
        <taxon>unclassified sequences</taxon>
        <taxon>metagenomes</taxon>
        <taxon>ecological metagenomes</taxon>
    </lineage>
</organism>
<evidence type="ECO:0000313" key="2">
    <source>
        <dbReference type="EMBL" id="CAB4675280.1"/>
    </source>
</evidence>
<gene>
    <name evidence="2" type="ORF">UFOPK2310_00861</name>
</gene>
<protein>
    <submittedName>
        <fullName evidence="2">Unannotated protein</fullName>
    </submittedName>
</protein>
<dbReference type="EMBL" id="CAEZWW010000094">
    <property type="protein sequence ID" value="CAB4675280.1"/>
    <property type="molecule type" value="Genomic_DNA"/>
</dbReference>
<dbReference type="AlphaFoldDB" id="A0A6J6MLW7"/>